<accession>A0ABV6K1G9</accession>
<evidence type="ECO:0000313" key="6">
    <source>
        <dbReference type="EMBL" id="MFC0423311.1"/>
    </source>
</evidence>
<dbReference type="Pfam" id="PF00126">
    <property type="entry name" value="HTH_1"/>
    <property type="match status" value="1"/>
</dbReference>
<dbReference type="PANTHER" id="PTHR30419:SF28">
    <property type="entry name" value="HTH-TYPE TRANSCRIPTIONAL REGULATOR BSDA"/>
    <property type="match status" value="1"/>
</dbReference>
<dbReference type="Pfam" id="PF03466">
    <property type="entry name" value="LysR_substrate"/>
    <property type="match status" value="1"/>
</dbReference>
<dbReference type="PANTHER" id="PTHR30419">
    <property type="entry name" value="HTH-TYPE TRANSCRIPTIONAL REGULATOR YBHD"/>
    <property type="match status" value="1"/>
</dbReference>
<sequence length="297" mass="33667">MNVDHLKVFVNLAETLNFSLTAKTLNLSQSAVSQAIKSIENELGFTLFKRTKRKVTLTNSGRLFYQRTVTILSNLEKAVVDSREVYQRERSTLTVGTTGTSFESHALPRLIKQYRAAYPDVKLYLEYFDHNQLKQHLQNQECDVIFTTHDDLYDTPAVQFTKLLDGYFCALVPTENPLCRLKRAPINTFDGQNLILLNEGWCPPEQLKFQRYLQATISDATITFVDNVAVANTMVEAGLGICFMPNFISCTNQQSFEIVPVDYPVELAYGVGTMDKLINQAAASFVAWLKKQHLTDK</sequence>
<dbReference type="Proteomes" id="UP001589855">
    <property type="component" value="Unassembled WGS sequence"/>
</dbReference>
<comment type="similarity">
    <text evidence="1">Belongs to the LysR transcriptional regulatory family.</text>
</comment>
<evidence type="ECO:0000256" key="4">
    <source>
        <dbReference type="ARBA" id="ARBA00023163"/>
    </source>
</evidence>
<dbReference type="PRINTS" id="PR00039">
    <property type="entry name" value="HTHLYSR"/>
</dbReference>
<keyword evidence="4" id="KW-0804">Transcription</keyword>
<dbReference type="Gene3D" id="3.40.190.290">
    <property type="match status" value="1"/>
</dbReference>
<evidence type="ECO:0000313" key="7">
    <source>
        <dbReference type="Proteomes" id="UP001589855"/>
    </source>
</evidence>
<dbReference type="InterPro" id="IPR036390">
    <property type="entry name" value="WH_DNA-bd_sf"/>
</dbReference>
<dbReference type="EMBL" id="JBHLUK010000024">
    <property type="protein sequence ID" value="MFC0423311.1"/>
    <property type="molecule type" value="Genomic_DNA"/>
</dbReference>
<dbReference type="InterPro" id="IPR005119">
    <property type="entry name" value="LysR_subst-bd"/>
</dbReference>
<dbReference type="SUPFAM" id="SSF46785">
    <property type="entry name" value="Winged helix' DNA-binding domain"/>
    <property type="match status" value="1"/>
</dbReference>
<evidence type="ECO:0000256" key="3">
    <source>
        <dbReference type="ARBA" id="ARBA00023125"/>
    </source>
</evidence>
<keyword evidence="3" id="KW-0238">DNA-binding</keyword>
<protein>
    <submittedName>
        <fullName evidence="6">LysR family transcriptional regulator</fullName>
    </submittedName>
</protein>
<keyword evidence="2" id="KW-0805">Transcription regulation</keyword>
<evidence type="ECO:0000259" key="5">
    <source>
        <dbReference type="PROSITE" id="PS50931"/>
    </source>
</evidence>
<dbReference type="PROSITE" id="PS50931">
    <property type="entry name" value="HTH_LYSR"/>
    <property type="match status" value="1"/>
</dbReference>
<keyword evidence="7" id="KW-1185">Reference proteome</keyword>
<evidence type="ECO:0000256" key="2">
    <source>
        <dbReference type="ARBA" id="ARBA00023015"/>
    </source>
</evidence>
<reference evidence="6 7" key="1">
    <citation type="submission" date="2024-09" db="EMBL/GenBank/DDBJ databases">
        <authorList>
            <person name="Sun Q."/>
            <person name="Mori K."/>
        </authorList>
    </citation>
    <scope>NUCLEOTIDE SEQUENCE [LARGE SCALE GENOMIC DNA]</scope>
    <source>
        <strain evidence="6 7">TBRC 4575</strain>
    </source>
</reference>
<organism evidence="6 7">
    <name type="scientific">Lactiplantibacillus plajomi</name>
    <dbReference type="NCBI Taxonomy" id="1457217"/>
    <lineage>
        <taxon>Bacteria</taxon>
        <taxon>Bacillati</taxon>
        <taxon>Bacillota</taxon>
        <taxon>Bacilli</taxon>
        <taxon>Lactobacillales</taxon>
        <taxon>Lactobacillaceae</taxon>
        <taxon>Lactiplantibacillus</taxon>
    </lineage>
</organism>
<dbReference type="SUPFAM" id="SSF53850">
    <property type="entry name" value="Periplasmic binding protein-like II"/>
    <property type="match status" value="1"/>
</dbReference>
<dbReference type="RefSeq" id="WP_137644604.1">
    <property type="nucleotide sequence ID" value="NZ_BAABRM010000007.1"/>
</dbReference>
<dbReference type="InterPro" id="IPR036388">
    <property type="entry name" value="WH-like_DNA-bd_sf"/>
</dbReference>
<dbReference type="InterPro" id="IPR050950">
    <property type="entry name" value="HTH-type_LysR_regulators"/>
</dbReference>
<dbReference type="Gene3D" id="1.10.10.10">
    <property type="entry name" value="Winged helix-like DNA-binding domain superfamily/Winged helix DNA-binding domain"/>
    <property type="match status" value="1"/>
</dbReference>
<name>A0ABV6K1G9_9LACO</name>
<evidence type="ECO:0000256" key="1">
    <source>
        <dbReference type="ARBA" id="ARBA00009437"/>
    </source>
</evidence>
<dbReference type="CDD" id="cd05466">
    <property type="entry name" value="PBP2_LTTR_substrate"/>
    <property type="match status" value="1"/>
</dbReference>
<gene>
    <name evidence="6" type="ORF">ACFFGS_04135</name>
</gene>
<comment type="caution">
    <text evidence="6">The sequence shown here is derived from an EMBL/GenBank/DDBJ whole genome shotgun (WGS) entry which is preliminary data.</text>
</comment>
<feature type="domain" description="HTH lysR-type" evidence="5">
    <location>
        <begin position="1"/>
        <end position="58"/>
    </location>
</feature>
<dbReference type="InterPro" id="IPR000847">
    <property type="entry name" value="LysR_HTH_N"/>
</dbReference>
<proteinExistence type="inferred from homology"/>